<dbReference type="GO" id="GO:0006352">
    <property type="term" value="P:DNA-templated transcription initiation"/>
    <property type="evidence" value="ECO:0007669"/>
    <property type="project" value="InterPro"/>
</dbReference>
<dbReference type="Gene3D" id="1.10.1740.10">
    <property type="match status" value="1"/>
</dbReference>
<dbReference type="RefSeq" id="WP_123394728.1">
    <property type="nucleotide sequence ID" value="NZ_CBFGDD010000001.1"/>
</dbReference>
<keyword evidence="2" id="KW-0805">Transcription regulation</keyword>
<dbReference type="NCBIfam" id="TIGR02937">
    <property type="entry name" value="sigma70-ECF"/>
    <property type="match status" value="1"/>
</dbReference>
<dbReference type="InterPro" id="IPR014284">
    <property type="entry name" value="RNA_pol_sigma-70_dom"/>
</dbReference>
<evidence type="ECO:0000256" key="4">
    <source>
        <dbReference type="ARBA" id="ARBA00023163"/>
    </source>
</evidence>
<keyword evidence="8" id="KW-1185">Reference proteome</keyword>
<dbReference type="InterPro" id="IPR007627">
    <property type="entry name" value="RNA_pol_sigma70_r2"/>
</dbReference>
<reference evidence="7 8" key="1">
    <citation type="submission" date="2019-02" db="EMBL/GenBank/DDBJ databases">
        <title>Isolation and identification of novel species under the genus Muribaculum.</title>
        <authorList>
            <person name="Miyake S."/>
            <person name="Ding Y."/>
            <person name="Low A."/>
            <person name="Soh M."/>
            <person name="Seedorf H."/>
        </authorList>
    </citation>
    <scope>NUCLEOTIDE SEQUENCE [LARGE SCALE GENOMIC DNA]</scope>
    <source>
        <strain evidence="7 8">TLL-A4</strain>
    </source>
</reference>
<feature type="domain" description="RNA polymerase sigma-70 region 2" evidence="5">
    <location>
        <begin position="28"/>
        <end position="96"/>
    </location>
</feature>
<dbReference type="EMBL" id="CP039393">
    <property type="protein sequence ID" value="QCD36593.1"/>
    <property type="molecule type" value="Genomic_DNA"/>
</dbReference>
<dbReference type="InterPro" id="IPR039425">
    <property type="entry name" value="RNA_pol_sigma-70-like"/>
</dbReference>
<evidence type="ECO:0000259" key="6">
    <source>
        <dbReference type="Pfam" id="PF08281"/>
    </source>
</evidence>
<dbReference type="AlphaFoldDB" id="A0A4P7VQM6"/>
<dbReference type="Gene3D" id="1.10.10.10">
    <property type="entry name" value="Winged helix-like DNA-binding domain superfamily/Winged helix DNA-binding domain"/>
    <property type="match status" value="1"/>
</dbReference>
<dbReference type="Pfam" id="PF04542">
    <property type="entry name" value="Sigma70_r2"/>
    <property type="match status" value="1"/>
</dbReference>
<keyword evidence="3" id="KW-0731">Sigma factor</keyword>
<dbReference type="GO" id="GO:0016987">
    <property type="term" value="F:sigma factor activity"/>
    <property type="evidence" value="ECO:0007669"/>
    <property type="project" value="UniProtKB-KW"/>
</dbReference>
<keyword evidence="4" id="KW-0804">Transcription</keyword>
<accession>A0A4P7VQM6</accession>
<evidence type="ECO:0000256" key="1">
    <source>
        <dbReference type="ARBA" id="ARBA00010641"/>
    </source>
</evidence>
<dbReference type="OrthoDB" id="1056775at2"/>
<dbReference type="InterPro" id="IPR013324">
    <property type="entry name" value="RNA_pol_sigma_r3/r4-like"/>
</dbReference>
<evidence type="ECO:0000313" key="7">
    <source>
        <dbReference type="EMBL" id="QCD36593.1"/>
    </source>
</evidence>
<dbReference type="SUPFAM" id="SSF88659">
    <property type="entry name" value="Sigma3 and sigma4 domains of RNA polymerase sigma factors"/>
    <property type="match status" value="1"/>
</dbReference>
<dbReference type="Proteomes" id="UP000297031">
    <property type="component" value="Chromosome"/>
</dbReference>
<dbReference type="KEGG" id="mgod:E7746_12235"/>
<name>A0A4P7VQM6_9BACT</name>
<dbReference type="InterPro" id="IPR013325">
    <property type="entry name" value="RNA_pol_sigma_r2"/>
</dbReference>
<dbReference type="InterPro" id="IPR013249">
    <property type="entry name" value="RNA_pol_sigma70_r4_t2"/>
</dbReference>
<evidence type="ECO:0000313" key="8">
    <source>
        <dbReference type="Proteomes" id="UP000297031"/>
    </source>
</evidence>
<dbReference type="SUPFAM" id="SSF88946">
    <property type="entry name" value="Sigma2 domain of RNA polymerase sigma factors"/>
    <property type="match status" value="1"/>
</dbReference>
<evidence type="ECO:0000256" key="3">
    <source>
        <dbReference type="ARBA" id="ARBA00023082"/>
    </source>
</evidence>
<dbReference type="Pfam" id="PF08281">
    <property type="entry name" value="Sigma70_r4_2"/>
    <property type="match status" value="1"/>
</dbReference>
<dbReference type="PANTHER" id="PTHR43133">
    <property type="entry name" value="RNA POLYMERASE ECF-TYPE SIGMA FACTO"/>
    <property type="match status" value="1"/>
</dbReference>
<feature type="domain" description="RNA polymerase sigma factor 70 region 4 type 2" evidence="6">
    <location>
        <begin position="123"/>
        <end position="174"/>
    </location>
</feature>
<evidence type="ECO:0000256" key="2">
    <source>
        <dbReference type="ARBA" id="ARBA00023015"/>
    </source>
</evidence>
<dbReference type="GO" id="GO:0003677">
    <property type="term" value="F:DNA binding"/>
    <property type="evidence" value="ECO:0007669"/>
    <property type="project" value="InterPro"/>
</dbReference>
<dbReference type="PANTHER" id="PTHR43133:SF46">
    <property type="entry name" value="RNA POLYMERASE SIGMA-70 FACTOR ECF SUBFAMILY"/>
    <property type="match status" value="1"/>
</dbReference>
<gene>
    <name evidence="7" type="ORF">E7746_12235</name>
</gene>
<comment type="similarity">
    <text evidence="1">Belongs to the sigma-70 factor family. ECF subfamily.</text>
</comment>
<sequence length="183" mass="21273">MTVNANDNERLLVSGVRRGDTAAMKAVYKLHIRYLTAVCSRYIINPEDVKDILQESFMKVFSAIDTFEYRGEGSLKGWLTKIVINETLRFIRRNSRLDFQEITEAEASIPYEDPRLDDMDAEVIYRFIRELPDGYRTIFNLFVIEGKSHKEISEMLNIKANTSASQLFRAKAMLAMKIKQYQK</sequence>
<dbReference type="InterPro" id="IPR036388">
    <property type="entry name" value="WH-like_DNA-bd_sf"/>
</dbReference>
<organism evidence="7 8">
    <name type="scientific">Muribaculum gordoncarteri</name>
    <dbReference type="NCBI Taxonomy" id="2530390"/>
    <lineage>
        <taxon>Bacteria</taxon>
        <taxon>Pseudomonadati</taxon>
        <taxon>Bacteroidota</taxon>
        <taxon>Bacteroidia</taxon>
        <taxon>Bacteroidales</taxon>
        <taxon>Muribaculaceae</taxon>
        <taxon>Muribaculum</taxon>
    </lineage>
</organism>
<evidence type="ECO:0000259" key="5">
    <source>
        <dbReference type="Pfam" id="PF04542"/>
    </source>
</evidence>
<protein>
    <submittedName>
        <fullName evidence="7">Sigma-70 family RNA polymerase sigma factor</fullName>
    </submittedName>
</protein>
<proteinExistence type="inferred from homology"/>